<accession>A0A9P7HK74</accession>
<dbReference type="EMBL" id="JADFTT010000719">
    <property type="protein sequence ID" value="KAG5759055.1"/>
    <property type="molecule type" value="Genomic_DNA"/>
</dbReference>
<dbReference type="OrthoDB" id="5347061at2759"/>
<reference evidence="1" key="1">
    <citation type="journal article" date="2020" name="bioRxiv">
        <title>Historical genomics reveals the evolutionary mechanisms behind multiple outbreaks of the host-specific coffee wilt pathogen Fusarium xylarioides.</title>
        <authorList>
            <person name="Peck D."/>
            <person name="Nowell R.W."/>
            <person name="Flood J."/>
            <person name="Ryan M.J."/>
            <person name="Barraclough T.G."/>
        </authorList>
    </citation>
    <scope>NUCLEOTIDE SEQUENCE</scope>
    <source>
        <strain evidence="1">IMI 127659i</strain>
    </source>
</reference>
<name>A0A9P7HK74_9HYPO</name>
<keyword evidence="2" id="KW-1185">Reference proteome</keyword>
<comment type="caution">
    <text evidence="1">The sequence shown here is derived from an EMBL/GenBank/DDBJ whole genome shotgun (WGS) entry which is preliminary data.</text>
</comment>
<dbReference type="AlphaFoldDB" id="A0A9P7HK74"/>
<evidence type="ECO:0000313" key="1">
    <source>
        <dbReference type="EMBL" id="KAG5759055.1"/>
    </source>
</evidence>
<gene>
    <name evidence="1" type="ORF">H9Q72_012812</name>
</gene>
<proteinExistence type="predicted"/>
<sequence>MLDDEPEQACGIVQVSCEPSTSDLTGEVRSGFLDITTSLVSAEICRDPRGEALWAIRNLGPSLTLRFFKPDCALDDDDLNLGDQIFCAPIAGVEDFSKVDCACLALKQIDGDVYQRVGFCTIGRRRADPRSQREDITESDLEDFEWAGSVQVQIRIV</sequence>
<organism evidence="1 2">
    <name type="scientific">Fusarium xylarioides</name>
    <dbReference type="NCBI Taxonomy" id="221167"/>
    <lineage>
        <taxon>Eukaryota</taxon>
        <taxon>Fungi</taxon>
        <taxon>Dikarya</taxon>
        <taxon>Ascomycota</taxon>
        <taxon>Pezizomycotina</taxon>
        <taxon>Sordariomycetes</taxon>
        <taxon>Hypocreomycetidae</taxon>
        <taxon>Hypocreales</taxon>
        <taxon>Nectriaceae</taxon>
        <taxon>Fusarium</taxon>
        <taxon>Fusarium fujikuroi species complex</taxon>
    </lineage>
</organism>
<dbReference type="Proteomes" id="UP000750502">
    <property type="component" value="Unassembled WGS sequence"/>
</dbReference>
<protein>
    <submittedName>
        <fullName evidence="1">Uncharacterized protein</fullName>
    </submittedName>
</protein>
<reference evidence="1" key="2">
    <citation type="submission" date="2020-10" db="EMBL/GenBank/DDBJ databases">
        <authorList>
            <person name="Peck L.D."/>
            <person name="Nowell R.W."/>
            <person name="Flood J."/>
            <person name="Ryan M.J."/>
            <person name="Barraclough T.G."/>
        </authorList>
    </citation>
    <scope>NUCLEOTIDE SEQUENCE</scope>
    <source>
        <strain evidence="1">IMI 127659i</strain>
    </source>
</reference>
<evidence type="ECO:0000313" key="2">
    <source>
        <dbReference type="Proteomes" id="UP000750502"/>
    </source>
</evidence>